<accession>A0A2G9YY81</accession>
<dbReference type="InterPro" id="IPR036286">
    <property type="entry name" value="LexA/Signal_pep-like_sf"/>
</dbReference>
<feature type="transmembrane region" description="Helical" evidence="6">
    <location>
        <begin position="6"/>
        <end position="29"/>
    </location>
</feature>
<dbReference type="EC" id="3.4.21.89" evidence="3 6"/>
<name>A0A2G9YY81_9BACT</name>
<gene>
    <name evidence="8" type="primary">lepB</name>
    <name evidence="8" type="ORF">COX36_02020</name>
</gene>
<dbReference type="Gene3D" id="2.10.109.10">
    <property type="entry name" value="Umud Fragment, subunit A"/>
    <property type="match status" value="1"/>
</dbReference>
<dbReference type="NCBIfam" id="TIGR02227">
    <property type="entry name" value="sigpep_I_bact"/>
    <property type="match status" value="1"/>
</dbReference>
<keyword evidence="6" id="KW-1133">Transmembrane helix</keyword>
<dbReference type="Pfam" id="PF10502">
    <property type="entry name" value="Peptidase_S26"/>
    <property type="match status" value="1"/>
</dbReference>
<evidence type="ECO:0000259" key="7">
    <source>
        <dbReference type="Pfam" id="PF10502"/>
    </source>
</evidence>
<feature type="active site" evidence="5">
    <location>
        <position position="39"/>
    </location>
</feature>
<keyword evidence="6" id="KW-0645">Protease</keyword>
<evidence type="ECO:0000256" key="2">
    <source>
        <dbReference type="ARBA" id="ARBA00009370"/>
    </source>
</evidence>
<dbReference type="SUPFAM" id="SSF51306">
    <property type="entry name" value="LexA/Signal peptidase"/>
    <property type="match status" value="1"/>
</dbReference>
<evidence type="ECO:0000256" key="6">
    <source>
        <dbReference type="RuleBase" id="RU362042"/>
    </source>
</evidence>
<feature type="domain" description="Peptidase S26" evidence="7">
    <location>
        <begin position="9"/>
        <end position="168"/>
    </location>
</feature>
<protein>
    <recommendedName>
        <fullName evidence="3 6">Signal peptidase I</fullName>
        <ecNumber evidence="3 6">3.4.21.89</ecNumber>
    </recommendedName>
</protein>
<dbReference type="InterPro" id="IPR019757">
    <property type="entry name" value="Pept_S26A_signal_pept_1_Lys-AS"/>
</dbReference>
<dbReference type="GO" id="GO:0016020">
    <property type="term" value="C:membrane"/>
    <property type="evidence" value="ECO:0007669"/>
    <property type="project" value="UniProtKB-SubCell"/>
</dbReference>
<evidence type="ECO:0000256" key="1">
    <source>
        <dbReference type="ARBA" id="ARBA00000677"/>
    </source>
</evidence>
<dbReference type="AlphaFoldDB" id="A0A2G9YY81"/>
<organism evidence="8 9">
    <name type="scientific">Candidatus Nealsonbacteria bacterium CG23_combo_of_CG06-09_8_20_14_all_38_19</name>
    <dbReference type="NCBI Taxonomy" id="1974721"/>
    <lineage>
        <taxon>Bacteria</taxon>
        <taxon>Candidatus Nealsoniibacteriota</taxon>
    </lineage>
</organism>
<dbReference type="GO" id="GO:0009003">
    <property type="term" value="F:signal peptidase activity"/>
    <property type="evidence" value="ECO:0007669"/>
    <property type="project" value="UniProtKB-EC"/>
</dbReference>
<comment type="similarity">
    <text evidence="2 6">Belongs to the peptidase S26 family.</text>
</comment>
<dbReference type="PANTHER" id="PTHR43390:SF1">
    <property type="entry name" value="CHLOROPLAST PROCESSING PEPTIDASE"/>
    <property type="match status" value="1"/>
</dbReference>
<comment type="catalytic activity">
    <reaction evidence="1 6">
        <text>Cleavage of hydrophobic, N-terminal signal or leader sequences from secreted and periplasmic proteins.</text>
        <dbReference type="EC" id="3.4.21.89"/>
    </reaction>
</comment>
<reference evidence="8 9" key="1">
    <citation type="submission" date="2017-09" db="EMBL/GenBank/DDBJ databases">
        <title>Depth-based differentiation of microbial function through sediment-hosted aquifers and enrichment of novel symbionts in the deep terrestrial subsurface.</title>
        <authorList>
            <person name="Probst A.J."/>
            <person name="Ladd B."/>
            <person name="Jarett J.K."/>
            <person name="Geller-Mcgrath D.E."/>
            <person name="Sieber C.M."/>
            <person name="Emerson J.B."/>
            <person name="Anantharaman K."/>
            <person name="Thomas B.C."/>
            <person name="Malmstrom R."/>
            <person name="Stieglmeier M."/>
            <person name="Klingl A."/>
            <person name="Woyke T."/>
            <person name="Ryan C.M."/>
            <person name="Banfield J.F."/>
        </authorList>
    </citation>
    <scope>NUCLEOTIDE SEQUENCE [LARGE SCALE GENOMIC DNA]</scope>
    <source>
        <strain evidence="8">CG23_combo_of_CG06-09_8_20_14_all_38_19</strain>
    </source>
</reference>
<dbReference type="PANTHER" id="PTHR43390">
    <property type="entry name" value="SIGNAL PEPTIDASE I"/>
    <property type="match status" value="1"/>
</dbReference>
<dbReference type="Proteomes" id="UP000230273">
    <property type="component" value="Unassembled WGS sequence"/>
</dbReference>
<keyword evidence="4 6" id="KW-0378">Hydrolase</keyword>
<keyword evidence="6" id="KW-0472">Membrane</keyword>
<dbReference type="GO" id="GO:0006465">
    <property type="term" value="P:signal peptide processing"/>
    <property type="evidence" value="ECO:0007669"/>
    <property type="project" value="InterPro"/>
</dbReference>
<dbReference type="PRINTS" id="PR00727">
    <property type="entry name" value="LEADERPTASE"/>
</dbReference>
<dbReference type="GO" id="GO:0004252">
    <property type="term" value="F:serine-type endopeptidase activity"/>
    <property type="evidence" value="ECO:0007669"/>
    <property type="project" value="InterPro"/>
</dbReference>
<evidence type="ECO:0000256" key="3">
    <source>
        <dbReference type="ARBA" id="ARBA00013208"/>
    </source>
</evidence>
<keyword evidence="6" id="KW-0812">Transmembrane</keyword>
<sequence length="181" mass="20860">MKNILAFIWEIIKIVIIALVIVVPIRYFLFQPFFVKGQSMEPNFENGDYLIVDEITYRLKEPQRGEVVVFKYPNAPSQRYIKRVIGLPGETLEIKNGQVFILENGEYQVLDETSYLYGSTFTQGNLKITLGSDEYFVMGDNRAASYDSRRWGSVPRENIIGRVYLRAWPFAALAKIEAPAY</sequence>
<evidence type="ECO:0000313" key="8">
    <source>
        <dbReference type="EMBL" id="PIP23683.1"/>
    </source>
</evidence>
<dbReference type="InterPro" id="IPR019533">
    <property type="entry name" value="Peptidase_S26"/>
</dbReference>
<dbReference type="CDD" id="cd06530">
    <property type="entry name" value="S26_SPase_I"/>
    <property type="match status" value="1"/>
</dbReference>
<feature type="active site" evidence="5">
    <location>
        <position position="82"/>
    </location>
</feature>
<dbReference type="PROSITE" id="PS00760">
    <property type="entry name" value="SPASE_I_2"/>
    <property type="match status" value="1"/>
</dbReference>
<comment type="caution">
    <text evidence="8">The sequence shown here is derived from an EMBL/GenBank/DDBJ whole genome shotgun (WGS) entry which is preliminary data.</text>
</comment>
<evidence type="ECO:0000256" key="5">
    <source>
        <dbReference type="PIRSR" id="PIRSR600223-1"/>
    </source>
</evidence>
<evidence type="ECO:0000256" key="4">
    <source>
        <dbReference type="ARBA" id="ARBA00022801"/>
    </source>
</evidence>
<dbReference type="PROSITE" id="PS00761">
    <property type="entry name" value="SPASE_I_3"/>
    <property type="match status" value="1"/>
</dbReference>
<evidence type="ECO:0000313" key="9">
    <source>
        <dbReference type="Proteomes" id="UP000230273"/>
    </source>
</evidence>
<dbReference type="EMBL" id="PCRP01000031">
    <property type="protein sequence ID" value="PIP23683.1"/>
    <property type="molecule type" value="Genomic_DNA"/>
</dbReference>
<comment type="subcellular location">
    <subcellularLocation>
        <location evidence="6">Membrane</location>
        <topology evidence="6">Single-pass type II membrane protein</topology>
    </subcellularLocation>
</comment>
<dbReference type="InterPro" id="IPR000223">
    <property type="entry name" value="Pept_S26A_signal_pept_1"/>
</dbReference>
<dbReference type="InterPro" id="IPR019758">
    <property type="entry name" value="Pept_S26A_signal_pept_1_CS"/>
</dbReference>
<proteinExistence type="inferred from homology"/>